<dbReference type="EMBL" id="JAUYZG010000004">
    <property type="protein sequence ID" value="KAK2909576.1"/>
    <property type="molecule type" value="Genomic_DNA"/>
</dbReference>
<feature type="chain" id="PRO_5041640757" evidence="7">
    <location>
        <begin position="24"/>
        <end position="3571"/>
    </location>
</feature>
<protein>
    <submittedName>
        <fullName evidence="8">Uncharacterized protein</fullName>
    </submittedName>
</protein>
<evidence type="ECO:0000256" key="2">
    <source>
        <dbReference type="ARBA" id="ARBA00011016"/>
    </source>
</evidence>
<accession>A0AA88PZN3</accession>
<dbReference type="GO" id="GO:0009986">
    <property type="term" value="C:cell surface"/>
    <property type="evidence" value="ECO:0007669"/>
    <property type="project" value="TreeGrafter"/>
</dbReference>
<evidence type="ECO:0000313" key="8">
    <source>
        <dbReference type="EMBL" id="KAK2909576.1"/>
    </source>
</evidence>
<keyword evidence="6" id="KW-0325">Glycoprotein</keyword>
<evidence type="ECO:0000256" key="3">
    <source>
        <dbReference type="ARBA" id="ARBA00022729"/>
    </source>
</evidence>
<evidence type="ECO:0000313" key="9">
    <source>
        <dbReference type="Proteomes" id="UP001187343"/>
    </source>
</evidence>
<dbReference type="GO" id="GO:0016020">
    <property type="term" value="C:membrane"/>
    <property type="evidence" value="ECO:0007669"/>
    <property type="project" value="UniProtKB-SubCell"/>
</dbReference>
<comment type="subcellular location">
    <subcellularLocation>
        <location evidence="1">Membrane</location>
    </subcellularLocation>
</comment>
<keyword evidence="9" id="KW-1185">Reference proteome</keyword>
<keyword evidence="3 7" id="KW-0732">Signal</keyword>
<evidence type="ECO:0000256" key="4">
    <source>
        <dbReference type="ARBA" id="ARBA00022889"/>
    </source>
</evidence>
<dbReference type="PANTHER" id="PTHR23412">
    <property type="entry name" value="STEREOCILIN RELATED"/>
    <property type="match status" value="1"/>
</dbReference>
<evidence type="ECO:0000256" key="5">
    <source>
        <dbReference type="ARBA" id="ARBA00023136"/>
    </source>
</evidence>
<comment type="similarity">
    <text evidence="2">Belongs to the mesothelin family.</text>
</comment>
<keyword evidence="4" id="KW-0130">Cell adhesion</keyword>
<evidence type="ECO:0000256" key="1">
    <source>
        <dbReference type="ARBA" id="ARBA00004370"/>
    </source>
</evidence>
<feature type="signal peptide" evidence="7">
    <location>
        <begin position="1"/>
        <end position="23"/>
    </location>
</feature>
<comment type="caution">
    <text evidence="8">The sequence shown here is derived from an EMBL/GenBank/DDBJ whole genome shotgun (WGS) entry which is preliminary data.</text>
</comment>
<organism evidence="8 9">
    <name type="scientific">Cirrhinus molitorella</name>
    <name type="common">mud carp</name>
    <dbReference type="NCBI Taxonomy" id="172907"/>
    <lineage>
        <taxon>Eukaryota</taxon>
        <taxon>Metazoa</taxon>
        <taxon>Chordata</taxon>
        <taxon>Craniata</taxon>
        <taxon>Vertebrata</taxon>
        <taxon>Euteleostomi</taxon>
        <taxon>Actinopterygii</taxon>
        <taxon>Neopterygii</taxon>
        <taxon>Teleostei</taxon>
        <taxon>Ostariophysi</taxon>
        <taxon>Cypriniformes</taxon>
        <taxon>Cyprinidae</taxon>
        <taxon>Labeoninae</taxon>
        <taxon>Labeonini</taxon>
        <taxon>Cirrhinus</taxon>
    </lineage>
</organism>
<dbReference type="InterPro" id="IPR026664">
    <property type="entry name" value="Stereocilin-rel"/>
</dbReference>
<gene>
    <name evidence="8" type="ORF">Q8A67_005413</name>
</gene>
<dbReference type="InterPro" id="IPR010335">
    <property type="entry name" value="Mesothelin"/>
</dbReference>
<dbReference type="Proteomes" id="UP001187343">
    <property type="component" value="Unassembled WGS sequence"/>
</dbReference>
<keyword evidence="5" id="KW-0472">Membrane</keyword>
<name>A0AA88PZN3_9TELE</name>
<evidence type="ECO:0000256" key="7">
    <source>
        <dbReference type="SAM" id="SignalP"/>
    </source>
</evidence>
<sequence length="3571" mass="393700">MRTPLIFLLLYMGAMGFSRVCSAVQNQTSGTSAGPTAEQCPDLDGPTQSFLMCAGVPSEPDADHILHLKGLISAALDVYSFMRSSVAGVPVVDLSGGFSLSEDHVIKAWLDIKLTPLLSSISRNFLTCLSNRNFSCSAYQTVVKELSQHFSGLDPVRQKWIYSFFMYPFLSRNTSSGCVDPEDSTEDWLTKNFGSFSVMAQVRDFTSINMLFSGLEVLHLLSPEQKAELLLHPEVVGLTEGSLTLVFQSLFSSLMPTEDLSNNSTQFYMSTAPSTSPQDPLGQALNGFMTAFSPVGSFVKQFVSLTQQQNLNSMRSATLVQAMINLTLAELAAPFKQNSSQQLIAFDPTNVKDWFTHVASPILRRYLLPGQIEIPPNLTAVFHNQFYIETGMGTGAQNENQDICSVFIDNRTCGLTDLVEHVATVLHCAARSNFTLNEEALSNVVLHLSQNLNALLQQLSMTNFSSPSSPFSDILDQMVHDSFTMSNLQDESFVRLWFQVKLKPLLSTLTPEYLTCLSHKEFSCHTFQILVSELSDNMLLMSEEGVQDVYQYFISSFLSRLNVSGGCPVANSSIWVTLNFGGFSQFATLKEMYQLNQDFNAIDALMVLSPRQTAELIVEDFVGLPEKSVIINMVFDHILISPEDRGLVKMLEYLIVLAGQMGLECSSYQQIVQSLQKAVVPPHMMQPIKNYMSQLEQMAPPGCFPPPCLSTPINETSICEGINSNETLLSADLMSTPCGVDLQQYACSSLTGLTAENLAELLKCQLSSSSPYSKEIWKLVLTKANNVLDQALIIFSNSLANMSQPITGDVVPQVLDVIGELRLERISPDQWSDVTFIRMLFSQNLKPFLPFASSSLLQCTSNKNLSCQTYQHILSEVTLVNETQGRNMVEFFILPFLRRNTTDAGCVLTANNNTEWLLNNFGPFSQFVSITDLLSINELFDPLETLDNLTPKQVAGLMAENIPGLPEKDIIINKVFNHLLVSPADRGLRDVLQNLLFISQMTIIPCSSYILIFQRLFQALPSLQTEMETLVFHITGELKQNGARDCSLPEPPTCLITPVNATSVCSGVNSNETLLSTGLVSAPCGVDLQQYACSSLTGLTAENLAELLKCQLSSSSPYSKEIWKLLLTKANNVLDRALIIFSNSLANMSQPITGDVVPQVLDVIGELRLERISPDQWSDVTFIRMLFSQNLKPFLPFASSSLLRCASSKNLSCQTYQHILSEVTLVNETQGINMVDFFILPFLRRNTTDAGCVLTANNNTEWLLNNFGPFSQFMSLTDLLSINELFDPLETLDNLTPKQVAGLMAENIPGLPEKDIIINKVFNHLLVSPADRGLRDVLQNLLFISQMTIIPCSSYILIFQRLFQALPSLQTEMETLVFHITGELKQNGARDCSLPEPPTLQCLITPVNATSVCSGVNSNETLLSTGLVSAPCGVDLQQYACSSLTGLTAENLAELLKCQLSSSSPYSKEIWKLLLTKANDVLDQALIIFSNSLANMSQPITGDVVPQVLDVIGELRLERISPDQWSDVTFIRMLFSQNLKPFLPFASSSLLQCTSNKNLSCQTYQHILSEVTLVNETQGINMVDFFILPFLRRNTTDAGCVLTANNNTEWLQKNFGPFSQFVSLTDLLSINELFDPLETLDNLTPAQMVGLIVSGQPGVPQNVVINKVFDHLLVSPVERGLPDVLELLYIFSKTSPLSCQTNQIIFTRLEHILSSGAGDLEPVIWASVYKFSSTAPADCALLPVVNECPVTPFNETQLCSGVDSSAAQQCLNNGQLCGLSIAVQACAPVLNVSLEYLVALLDMQLSEGDMSSAESWKLFLTRVSHQLDVALIQLSNESMWWSSSSISVVLDVLRELRLNRLADESAVAQWLDEHLRPLLPSASRTFLQCLRSNNFSCQSFQTVVGAFDAGFLHMNDFQRQITVSDFIIPFLSSAGAACVSSDSSQWLISNFGQFSSLVPLNQLILLNAQFNPMSSLLYLSPEQLVGLMFDDVPGLPEKSVVISAVFDHLTASPQKERIISMLSIMVETSETSNVSCASYQTIFHHLDHLMVSVPVDLEAVILRSKSALLQNVPQGCVSSSRQCGFTALNETTVCGSINSSVVSAYLGSSPDGSRLCEFSITQYACAELTDLSSQELATVLSCGLNGNENVSEETWKLFTQKVNPVLGPALDLLADARLNKSRPSVSFLNAIGEVTLSSFSSTNLRDPLFVQRWFNSRLRPFLPHASETFLSCLSTRDFSCDTFRSVVASFSQSFDVMSNDTQPNVYVDFIKVFLSQNSTAGCVNVSQSSSDWLISSFGRFIVFTTVTDLLTLNPNFNVLDTLSLLSIRQLVEVSSTPGFLSSAAAVNNLLLYVPDSQFTPFFSHLSSTLQMQGVVLPPPVQDAFLQQVFDRANLTTLPDADLQIWIQNILPSFIANITVQHVTSYFSIVQQRPCPISQQAVQLLNSSSSTFQPATQEQIYQLILGSLTGPAPLRCYANQSYYAFLTSSFMSFQFPNLTTFLSLMPPARVPELMESVSPAEVSSLLNRPNAVDDVTKICQFFRIYPKTPQYLQTEPLLSVGLAQQVLSCVWPQVLKVENQSEVNEWFDHRLVQYLPLLNSQFIAPDVMQNASCLPFKKFVSVMAKYNYSAAPFSQSDIYDTILVYLNTSLVSTPKCYNTSNPDLNSTAWFVDYISVFLRFITLDDLLYFGSIQPFTVNLENLQLFGQINVPDDVIDYYVTLLFELNPSFSAYYLPQKFRCLAPASSFLELSPEQLKNISSSIHQNCTEVLPDVSAALASNAEVLTVDSIQALGQSCTGLSTAQISGAGGNVLLNALSVLRLVQGWNLDQAMMIIQTLLSSGVYQINSVASLQNLGSLIIGVQSSIFSLISGNIFLDAMKSKLFLTNIVGSSAIVQQTVVNQIISVDSSSDGIITNIPDVMATEIPRTFLLGVSSSSAAAEMVNQKKWKHEQAVLIFETVAAQFSNPDDMSFQVLQGFTCSRIQSFSTNKVMNLIRGCKRRVNQTLVLQESQLTCMYYYIKSADLAAFSQYPAEVLIYYNYSMIDRSLCRSYFSSLGTANFSVLSSTLSFKKQTLFNNARDCLGISGFRISRDQLEVLGNMCCFLSADYIQSSDPYVLETLKQCTDLSAQQISALESVLLGGNTSYGPSGSWNRTTLENLDLLPLYLTANIWSKFTQANKQRFLKTFIRDLRKNDKASEMKILNMMNEVNKVLRVKIKRSAEIACTSGQILQPQVYSDMFPFAYDVTQFNACLIVETVKDNLEAVTDRVYDRSYQRIVLDKLNQAYPGGVSDEVLQVLGSASRAATPDDVRKWNVTKIDTLSSLMNKRYGDWDAEMVQLMVSKYLSVNSNTLGTNELNALGGTNLCALNTSVLSNIAPASMERASALSLTSCSSEKKSVLFSIAQNAFNTTNTRSTNTVSITTYQLLQNYLGGADSTFIRSLVNSSVNMDVLTFVSLKQSVINVLNVPEVKSLLGVNVADLKTYESVPQIQEWIRLQLQSDLDTLQIDLTGGRNSTVTETTASTASTATSSTKAPSAQTATVNTTAAGSRVWSPGCLQLLLLAVTMMTLQLLH</sequence>
<dbReference type="GO" id="GO:0007160">
    <property type="term" value="P:cell-matrix adhesion"/>
    <property type="evidence" value="ECO:0007669"/>
    <property type="project" value="TreeGrafter"/>
</dbReference>
<dbReference type="PANTHER" id="PTHR23412:SF6">
    <property type="entry name" value="MESOTHELIN"/>
    <property type="match status" value="1"/>
</dbReference>
<reference evidence="8" key="1">
    <citation type="submission" date="2023-08" db="EMBL/GenBank/DDBJ databases">
        <title>Chromosome-level Genome Assembly of mud carp (Cirrhinus molitorella).</title>
        <authorList>
            <person name="Liu H."/>
        </authorList>
    </citation>
    <scope>NUCLEOTIDE SEQUENCE</scope>
    <source>
        <strain evidence="8">Prfri</strain>
        <tissue evidence="8">Muscle</tissue>
    </source>
</reference>
<proteinExistence type="inferred from homology"/>
<evidence type="ECO:0000256" key="6">
    <source>
        <dbReference type="ARBA" id="ARBA00023180"/>
    </source>
</evidence>
<dbReference type="Pfam" id="PF06060">
    <property type="entry name" value="Mesothelin"/>
    <property type="match status" value="1"/>
</dbReference>